<dbReference type="CDD" id="cd00207">
    <property type="entry name" value="fer2"/>
    <property type="match status" value="1"/>
</dbReference>
<dbReference type="Pfam" id="PF14574">
    <property type="entry name" value="RACo_C_ter"/>
    <property type="match status" value="1"/>
</dbReference>
<dbReference type="InterPro" id="IPR012675">
    <property type="entry name" value="Beta-grasp_dom_sf"/>
</dbReference>
<dbReference type="InterPro" id="IPR043129">
    <property type="entry name" value="ATPase_NBD"/>
</dbReference>
<dbReference type="InterPro" id="IPR001041">
    <property type="entry name" value="2Fe-2S_ferredoxin-type"/>
</dbReference>
<dbReference type="InterPro" id="IPR027980">
    <property type="entry name" value="RACo_C"/>
</dbReference>
<protein>
    <submittedName>
        <fullName evidence="2">2Fe-2S iron-sulfur cluster binding domain-containing protein</fullName>
    </submittedName>
</protein>
<evidence type="ECO:0000313" key="3">
    <source>
        <dbReference type="Proteomes" id="UP000231637"/>
    </source>
</evidence>
<dbReference type="InterPro" id="IPR052911">
    <property type="entry name" value="Corrinoid_activation_enz"/>
</dbReference>
<dbReference type="Pfam" id="PF17651">
    <property type="entry name" value="Raco_middle"/>
    <property type="match status" value="1"/>
</dbReference>
<dbReference type="Proteomes" id="UP000231637">
    <property type="component" value="Chromosome"/>
</dbReference>
<dbReference type="SUPFAM" id="SSF53067">
    <property type="entry name" value="Actin-like ATPase domain"/>
    <property type="match status" value="1"/>
</dbReference>
<dbReference type="SUPFAM" id="SSF54292">
    <property type="entry name" value="2Fe-2S ferredoxin-like"/>
    <property type="match status" value="1"/>
</dbReference>
<dbReference type="Gene3D" id="3.30.420.480">
    <property type="entry name" value="Domain of unknown function (DUF4445)"/>
    <property type="match status" value="1"/>
</dbReference>
<dbReference type="OrthoDB" id="9810588at2"/>
<dbReference type="AlphaFoldDB" id="A0A2K8L6Z3"/>
<dbReference type="GO" id="GO:0051536">
    <property type="term" value="F:iron-sulfur cluster binding"/>
    <property type="evidence" value="ECO:0007669"/>
    <property type="project" value="InterPro"/>
</dbReference>
<evidence type="ECO:0000313" key="2">
    <source>
        <dbReference type="EMBL" id="ATX82882.1"/>
    </source>
</evidence>
<dbReference type="InterPro" id="IPR041414">
    <property type="entry name" value="Raco-like_middle"/>
</dbReference>
<dbReference type="InterPro" id="IPR036010">
    <property type="entry name" value="2Fe-2S_ferredoxin-like_sf"/>
</dbReference>
<gene>
    <name evidence="2" type="ORF">Ga0123462_2045</name>
</gene>
<proteinExistence type="predicted"/>
<name>A0A2K8L6Z3_9PROT</name>
<dbReference type="InterPro" id="IPR042259">
    <property type="entry name" value="Raco-like_middle_sf"/>
</dbReference>
<evidence type="ECO:0000259" key="1">
    <source>
        <dbReference type="PROSITE" id="PS51085"/>
    </source>
</evidence>
<dbReference type="EMBL" id="CP018800">
    <property type="protein sequence ID" value="ATX82882.1"/>
    <property type="molecule type" value="Genomic_DNA"/>
</dbReference>
<dbReference type="Gene3D" id="3.10.20.30">
    <property type="match status" value="1"/>
</dbReference>
<dbReference type="PANTHER" id="PTHR42895">
    <property type="entry name" value="IRON-SULFUR CLUSTER-BINDING PROTEIN-RELATED"/>
    <property type="match status" value="1"/>
</dbReference>
<keyword evidence="3" id="KW-1185">Reference proteome</keyword>
<accession>A0A2K8L6Z3</accession>
<organism evidence="2 3">
    <name type="scientific">Mariprofundus ferrinatatus</name>
    <dbReference type="NCBI Taxonomy" id="1921087"/>
    <lineage>
        <taxon>Bacteria</taxon>
        <taxon>Pseudomonadati</taxon>
        <taxon>Pseudomonadota</taxon>
        <taxon>Candidatius Mariprofundia</taxon>
        <taxon>Mariprofundales</taxon>
        <taxon>Mariprofundaceae</taxon>
        <taxon>Mariprofundus</taxon>
    </lineage>
</organism>
<dbReference type="KEGG" id="mfn:Ga0123462_2045"/>
<dbReference type="RefSeq" id="WP_100266179.1">
    <property type="nucleotide sequence ID" value="NZ_CP018800.1"/>
</dbReference>
<sequence>MPELKVRIDHHDLHLHVVDEEEGDSLKDILDHHGIVLPSDCGGVGKCGLCLVHIDEGECTQLTLSEQGTLSADEIGQGCRLACQARPLGDVTLAIHQTSHPAIWSDLETGKSGATASESDRLGVAIDLGTTQIRATLWNLDSGERMDGITSLNPQAVFGADVLNRLSAAKASNADAARLSRLAESAIAEAIQILTARHDVASALVVRVTVVANTAMLALLAGRNYEHLLEIEQWQKPVDCQPATLDPWRKAWGVASDADIVLVQPLAGFVGSDLLAAVLAFGLIESGDAALLIDFGTNSEVALWDGRRLWVTSVPGGPAFEGSGLSCGMPIMAGAIQRISAAGSDAPFELDVIGGGTARGVCGSGLVDAIAHLLRRKVLNRVGRLAEPFVKGGFPLDEAGNIRINNRDVDLFQRAKGATAAATLYLLEQAGLKQEALKRVCITGAFGSNLDCRHASEIGLIPDISPDTIELHYDSALSGCEALLLSHEQGRRLELLREQARLINMSMAPEFDMLFVDSLFLRPLPKSGIQAGSVLE</sequence>
<dbReference type="Pfam" id="PF00111">
    <property type="entry name" value="Fer2"/>
    <property type="match status" value="1"/>
</dbReference>
<dbReference type="PROSITE" id="PS51085">
    <property type="entry name" value="2FE2S_FER_2"/>
    <property type="match status" value="1"/>
</dbReference>
<feature type="domain" description="2Fe-2S ferredoxin-type" evidence="1">
    <location>
        <begin position="4"/>
        <end position="99"/>
    </location>
</feature>
<dbReference type="PANTHER" id="PTHR42895:SF2">
    <property type="entry name" value="IRON-SULFUR CLUSTER PROTEIN"/>
    <property type="match status" value="1"/>
</dbReference>
<reference evidence="2 3" key="1">
    <citation type="submission" date="2016-12" db="EMBL/GenBank/DDBJ databases">
        <title>Isolation and genomic insights into novel planktonic Zetaproteobacteria from stratified waters of the Chesapeake Bay.</title>
        <authorList>
            <person name="McAllister S.M."/>
            <person name="Kato S."/>
            <person name="Chan C.S."/>
            <person name="Chiu B.K."/>
            <person name="Field E.K."/>
        </authorList>
    </citation>
    <scope>NUCLEOTIDE SEQUENCE [LARGE SCALE GENOMIC DNA]</scope>
    <source>
        <strain evidence="2 3">CP-8</strain>
    </source>
</reference>